<dbReference type="OrthoDB" id="3573208at2759"/>
<gene>
    <name evidence="2" type="ORF">PAC_14381</name>
</gene>
<protein>
    <recommendedName>
        <fullName evidence="4">F-box domain-containing protein</fullName>
    </recommendedName>
</protein>
<sequence>MSRKALLAAEESLLPIIPATKHRGNNENQRKNVKKRAKQIGLLVKKLPVEFHREIFDKLGPATRRILGATCASLYEVFKAHYFEKTIIVSFHEAAGVDGRLRFSNTPAYVDILASWLVPSLRKVDDTPRQRTWRLNYILVENRDDGSICLWYGGKAVLELSAQRIKEKKKVGARKVIMKEKGPGMESSREAEREEREGEEGDGEDEDIYEWEDCLT</sequence>
<feature type="compositionally biased region" description="Acidic residues" evidence="1">
    <location>
        <begin position="197"/>
        <end position="216"/>
    </location>
</feature>
<feature type="region of interest" description="Disordered" evidence="1">
    <location>
        <begin position="176"/>
        <end position="216"/>
    </location>
</feature>
<dbReference type="EMBL" id="FJOG01000026">
    <property type="protein sequence ID" value="CZR64483.1"/>
    <property type="molecule type" value="Genomic_DNA"/>
</dbReference>
<evidence type="ECO:0000313" key="2">
    <source>
        <dbReference type="EMBL" id="CZR64483.1"/>
    </source>
</evidence>
<name>A0A1L7XHG0_9HELO</name>
<proteinExistence type="predicted"/>
<evidence type="ECO:0000313" key="3">
    <source>
        <dbReference type="Proteomes" id="UP000184330"/>
    </source>
</evidence>
<keyword evidence="3" id="KW-1185">Reference proteome</keyword>
<dbReference type="Proteomes" id="UP000184330">
    <property type="component" value="Unassembled WGS sequence"/>
</dbReference>
<dbReference type="AlphaFoldDB" id="A0A1L7XHG0"/>
<accession>A0A1L7XHG0</accession>
<reference evidence="2 3" key="1">
    <citation type="submission" date="2016-03" db="EMBL/GenBank/DDBJ databases">
        <authorList>
            <person name="Ploux O."/>
        </authorList>
    </citation>
    <scope>NUCLEOTIDE SEQUENCE [LARGE SCALE GENOMIC DNA]</scope>
    <source>
        <strain evidence="2 3">UAMH 11012</strain>
    </source>
</reference>
<organism evidence="2 3">
    <name type="scientific">Phialocephala subalpina</name>
    <dbReference type="NCBI Taxonomy" id="576137"/>
    <lineage>
        <taxon>Eukaryota</taxon>
        <taxon>Fungi</taxon>
        <taxon>Dikarya</taxon>
        <taxon>Ascomycota</taxon>
        <taxon>Pezizomycotina</taxon>
        <taxon>Leotiomycetes</taxon>
        <taxon>Helotiales</taxon>
        <taxon>Mollisiaceae</taxon>
        <taxon>Phialocephala</taxon>
        <taxon>Phialocephala fortinii species complex</taxon>
    </lineage>
</organism>
<evidence type="ECO:0008006" key="4">
    <source>
        <dbReference type="Google" id="ProtNLM"/>
    </source>
</evidence>
<evidence type="ECO:0000256" key="1">
    <source>
        <dbReference type="SAM" id="MobiDB-lite"/>
    </source>
</evidence>
<feature type="compositionally biased region" description="Basic and acidic residues" evidence="1">
    <location>
        <begin position="177"/>
        <end position="196"/>
    </location>
</feature>